<evidence type="ECO:0000256" key="1">
    <source>
        <dbReference type="ARBA" id="ARBA00004474"/>
    </source>
</evidence>
<dbReference type="CDD" id="cd05243">
    <property type="entry name" value="SDR_a5"/>
    <property type="match status" value="1"/>
</dbReference>
<dbReference type="Gene3D" id="3.40.50.720">
    <property type="entry name" value="NAD(P)-binding Rossmann-like Domain"/>
    <property type="match status" value="1"/>
</dbReference>
<dbReference type="Proteomes" id="UP000631114">
    <property type="component" value="Unassembled WGS sequence"/>
</dbReference>
<evidence type="ECO:0000313" key="6">
    <source>
        <dbReference type="EMBL" id="KAF9622246.1"/>
    </source>
</evidence>
<evidence type="ECO:0000313" key="7">
    <source>
        <dbReference type="Proteomes" id="UP000631114"/>
    </source>
</evidence>
<protein>
    <recommendedName>
        <fullName evidence="5">NmrA-like domain-containing protein</fullName>
    </recommendedName>
</protein>
<sequence length="359" mass="39711">MFCFSGKSSVTIKCSAAATNLAPGTPVRPTSILVVGATGTLGRQIVRRALDEGYEVRCLVRPRPAPADFLRDWGATVVNADLSKPESIPATLIGVHTVIDCATGRPEEPIKKVDWEGKVALIQCAKAMGIQKYVFYSIHNCDKHPEVPLMEIKYCTEKFIQDSGLNYIIIRLCGFMQIVLPCVGVYRQKVDFRTDWTVCGANTRRKICVGTDAPTLIAYMDTQVNGCPLGCIKFRYISINFDCFYANEKIAKTLLTFGASGVDHPGGKIKYCDSFFHVITLCERLAGQDANVTTVPVSVLKFTRQVTRLFEWTNDAADRLAFSEVKIVPLSPNILFTMQVPSYKIAVPRICLIIFTATD</sequence>
<comment type="subcellular location">
    <subcellularLocation>
        <location evidence="1">Plastid</location>
    </subcellularLocation>
</comment>
<dbReference type="GO" id="GO:0015979">
    <property type="term" value="P:photosynthesis"/>
    <property type="evidence" value="ECO:0007669"/>
    <property type="project" value="UniProtKB-KW"/>
</dbReference>
<dbReference type="GO" id="GO:0009536">
    <property type="term" value="C:plastid"/>
    <property type="evidence" value="ECO:0007669"/>
    <property type="project" value="UniProtKB-SubCell"/>
</dbReference>
<evidence type="ECO:0000256" key="3">
    <source>
        <dbReference type="ARBA" id="ARBA00022640"/>
    </source>
</evidence>
<name>A0A835IQG4_9MAGN</name>
<dbReference type="SUPFAM" id="SSF51735">
    <property type="entry name" value="NAD(P)-binding Rossmann-fold domains"/>
    <property type="match status" value="1"/>
</dbReference>
<keyword evidence="7" id="KW-1185">Reference proteome</keyword>
<dbReference type="PANTHER" id="PTHR47128:SF2">
    <property type="entry name" value="PROTEIN HIGH CHLOROPHYLL FLUORESCENCE PHENOTYPE 244, CHLOROPLASTIC"/>
    <property type="match status" value="1"/>
</dbReference>
<dbReference type="AlphaFoldDB" id="A0A835IQG4"/>
<dbReference type="OrthoDB" id="419598at2759"/>
<dbReference type="EMBL" id="JADFTS010000002">
    <property type="protein sequence ID" value="KAF9622246.1"/>
    <property type="molecule type" value="Genomic_DNA"/>
</dbReference>
<dbReference type="InterPro" id="IPR036291">
    <property type="entry name" value="NAD(P)-bd_dom_sf"/>
</dbReference>
<reference evidence="6 7" key="1">
    <citation type="submission" date="2020-10" db="EMBL/GenBank/DDBJ databases">
        <title>The Coptis chinensis genome and diversification of protoberbering-type alkaloids.</title>
        <authorList>
            <person name="Wang B."/>
            <person name="Shu S."/>
            <person name="Song C."/>
            <person name="Liu Y."/>
        </authorList>
    </citation>
    <scope>NUCLEOTIDE SEQUENCE [LARGE SCALE GENOMIC DNA]</scope>
    <source>
        <strain evidence="6">HL-2020</strain>
        <tissue evidence="6">Leaf</tissue>
    </source>
</reference>
<dbReference type="GO" id="GO:0009523">
    <property type="term" value="C:photosystem II"/>
    <property type="evidence" value="ECO:0007669"/>
    <property type="project" value="UniProtKB-KW"/>
</dbReference>
<evidence type="ECO:0000259" key="5">
    <source>
        <dbReference type="Pfam" id="PF05368"/>
    </source>
</evidence>
<accession>A0A835IQG4</accession>
<organism evidence="6 7">
    <name type="scientific">Coptis chinensis</name>
    <dbReference type="NCBI Taxonomy" id="261450"/>
    <lineage>
        <taxon>Eukaryota</taxon>
        <taxon>Viridiplantae</taxon>
        <taxon>Streptophyta</taxon>
        <taxon>Embryophyta</taxon>
        <taxon>Tracheophyta</taxon>
        <taxon>Spermatophyta</taxon>
        <taxon>Magnoliopsida</taxon>
        <taxon>Ranunculales</taxon>
        <taxon>Ranunculaceae</taxon>
        <taxon>Coptidoideae</taxon>
        <taxon>Coptis</taxon>
    </lineage>
</organism>
<evidence type="ECO:0000256" key="4">
    <source>
        <dbReference type="ARBA" id="ARBA00023276"/>
    </source>
</evidence>
<keyword evidence="4" id="KW-0604">Photosystem II</keyword>
<keyword evidence="3" id="KW-0934">Plastid</keyword>
<dbReference type="Pfam" id="PF05368">
    <property type="entry name" value="NmrA"/>
    <property type="match status" value="1"/>
</dbReference>
<dbReference type="InterPro" id="IPR044256">
    <property type="entry name" value="HCF244-like"/>
</dbReference>
<dbReference type="PANTHER" id="PTHR47128">
    <property type="match status" value="1"/>
</dbReference>
<proteinExistence type="predicted"/>
<dbReference type="InterPro" id="IPR008030">
    <property type="entry name" value="NmrA-like"/>
</dbReference>
<feature type="domain" description="NmrA-like" evidence="5">
    <location>
        <begin position="31"/>
        <end position="170"/>
    </location>
</feature>
<evidence type="ECO:0000256" key="2">
    <source>
        <dbReference type="ARBA" id="ARBA00022531"/>
    </source>
</evidence>
<comment type="caution">
    <text evidence="6">The sequence shown here is derived from an EMBL/GenBank/DDBJ whole genome shotgun (WGS) entry which is preliminary data.</text>
</comment>
<keyword evidence="2" id="KW-0602">Photosynthesis</keyword>
<gene>
    <name evidence="6" type="ORF">IFM89_030288</name>
</gene>